<keyword evidence="6 17" id="KW-0812">Transmembrane</keyword>
<feature type="transmembrane region" description="Helical" evidence="17">
    <location>
        <begin position="45"/>
        <end position="66"/>
    </location>
</feature>
<dbReference type="InterPro" id="IPR003824">
    <property type="entry name" value="UppP"/>
</dbReference>
<keyword evidence="9" id="KW-0573">Peptidoglycan synthesis</keyword>
<protein>
    <recommendedName>
        <fullName evidence="4">Undecaprenyl-diphosphatase</fullName>
        <ecNumber evidence="3">3.6.1.27</ecNumber>
    </recommendedName>
    <alternativeName>
        <fullName evidence="15">Bacitracin resistance protein</fullName>
    </alternativeName>
    <alternativeName>
        <fullName evidence="14">Undecaprenyl pyrophosphate phosphatase</fullName>
    </alternativeName>
</protein>
<feature type="transmembrane region" description="Helical" evidence="17">
    <location>
        <begin position="87"/>
        <end position="107"/>
    </location>
</feature>
<keyword evidence="8" id="KW-0133">Cell shape</keyword>
<keyword evidence="10 17" id="KW-1133">Transmembrane helix</keyword>
<evidence type="ECO:0000256" key="14">
    <source>
        <dbReference type="ARBA" id="ARBA00032707"/>
    </source>
</evidence>
<dbReference type="STRING" id="46223.SAMN05421852_107104"/>
<evidence type="ECO:0000256" key="3">
    <source>
        <dbReference type="ARBA" id="ARBA00012374"/>
    </source>
</evidence>
<evidence type="ECO:0000256" key="9">
    <source>
        <dbReference type="ARBA" id="ARBA00022984"/>
    </source>
</evidence>
<keyword evidence="5" id="KW-1003">Cell membrane</keyword>
<evidence type="ECO:0000256" key="13">
    <source>
        <dbReference type="ARBA" id="ARBA00023316"/>
    </source>
</evidence>
<evidence type="ECO:0000256" key="17">
    <source>
        <dbReference type="SAM" id="Phobius"/>
    </source>
</evidence>
<dbReference type="GO" id="GO:0008360">
    <property type="term" value="P:regulation of cell shape"/>
    <property type="evidence" value="ECO:0007669"/>
    <property type="project" value="UniProtKB-KW"/>
</dbReference>
<reference evidence="18 19" key="1">
    <citation type="submission" date="2016-10" db="EMBL/GenBank/DDBJ databases">
        <authorList>
            <person name="de Groot N.N."/>
        </authorList>
    </citation>
    <scope>NUCLEOTIDE SEQUENCE [LARGE SCALE GENOMIC DNA]</scope>
    <source>
        <strain evidence="18 19">DSM 44778</strain>
    </source>
</reference>
<keyword evidence="12" id="KW-0046">Antibiotic resistance</keyword>
<organism evidence="18 19">
    <name type="scientific">Thermoflavimicrobium dichotomicum</name>
    <dbReference type="NCBI Taxonomy" id="46223"/>
    <lineage>
        <taxon>Bacteria</taxon>
        <taxon>Bacillati</taxon>
        <taxon>Bacillota</taxon>
        <taxon>Bacilli</taxon>
        <taxon>Bacillales</taxon>
        <taxon>Thermoactinomycetaceae</taxon>
        <taxon>Thermoflavimicrobium</taxon>
    </lineage>
</organism>
<dbReference type="GO" id="GO:0050380">
    <property type="term" value="F:undecaprenyl-diphosphatase activity"/>
    <property type="evidence" value="ECO:0007669"/>
    <property type="project" value="UniProtKB-EC"/>
</dbReference>
<gene>
    <name evidence="18" type="ORF">SAMN05421852_107104</name>
</gene>
<dbReference type="EC" id="3.6.1.27" evidence="3"/>
<dbReference type="GO" id="GO:0005886">
    <property type="term" value="C:plasma membrane"/>
    <property type="evidence" value="ECO:0007669"/>
    <property type="project" value="UniProtKB-SubCell"/>
</dbReference>
<dbReference type="PANTHER" id="PTHR30622">
    <property type="entry name" value="UNDECAPRENYL-DIPHOSPHATASE"/>
    <property type="match status" value="1"/>
</dbReference>
<dbReference type="GO" id="GO:0071555">
    <property type="term" value="P:cell wall organization"/>
    <property type="evidence" value="ECO:0007669"/>
    <property type="project" value="UniProtKB-KW"/>
</dbReference>
<proteinExistence type="inferred from homology"/>
<comment type="catalytic activity">
    <reaction evidence="16">
        <text>di-trans,octa-cis-undecaprenyl diphosphate + H2O = di-trans,octa-cis-undecaprenyl phosphate + phosphate + H(+)</text>
        <dbReference type="Rhea" id="RHEA:28094"/>
        <dbReference type="ChEBI" id="CHEBI:15377"/>
        <dbReference type="ChEBI" id="CHEBI:15378"/>
        <dbReference type="ChEBI" id="CHEBI:43474"/>
        <dbReference type="ChEBI" id="CHEBI:58405"/>
        <dbReference type="ChEBI" id="CHEBI:60392"/>
        <dbReference type="EC" id="3.6.1.27"/>
    </reaction>
</comment>
<dbReference type="GO" id="GO:0046677">
    <property type="term" value="P:response to antibiotic"/>
    <property type="evidence" value="ECO:0007669"/>
    <property type="project" value="UniProtKB-KW"/>
</dbReference>
<evidence type="ECO:0000256" key="16">
    <source>
        <dbReference type="ARBA" id="ARBA00047594"/>
    </source>
</evidence>
<evidence type="ECO:0000256" key="11">
    <source>
        <dbReference type="ARBA" id="ARBA00023136"/>
    </source>
</evidence>
<comment type="similarity">
    <text evidence="2">Belongs to the UppP family.</text>
</comment>
<evidence type="ECO:0000256" key="4">
    <source>
        <dbReference type="ARBA" id="ARBA00021581"/>
    </source>
</evidence>
<evidence type="ECO:0000256" key="7">
    <source>
        <dbReference type="ARBA" id="ARBA00022801"/>
    </source>
</evidence>
<dbReference type="Proteomes" id="UP000199545">
    <property type="component" value="Unassembled WGS sequence"/>
</dbReference>
<dbReference type="PANTHER" id="PTHR30622:SF3">
    <property type="entry name" value="UNDECAPRENYL-DIPHOSPHATASE"/>
    <property type="match status" value="1"/>
</dbReference>
<evidence type="ECO:0000313" key="19">
    <source>
        <dbReference type="Proteomes" id="UP000199545"/>
    </source>
</evidence>
<comment type="subcellular location">
    <subcellularLocation>
        <location evidence="1">Cell membrane</location>
        <topology evidence="1">Multi-pass membrane protein</topology>
    </subcellularLocation>
</comment>
<evidence type="ECO:0000256" key="6">
    <source>
        <dbReference type="ARBA" id="ARBA00022692"/>
    </source>
</evidence>
<name>A0A1I3QB18_9BACL</name>
<evidence type="ECO:0000256" key="8">
    <source>
        <dbReference type="ARBA" id="ARBA00022960"/>
    </source>
</evidence>
<keyword evidence="19" id="KW-1185">Reference proteome</keyword>
<feature type="transmembrane region" description="Helical" evidence="17">
    <location>
        <begin position="113"/>
        <end position="133"/>
    </location>
</feature>
<evidence type="ECO:0000256" key="5">
    <source>
        <dbReference type="ARBA" id="ARBA00022475"/>
    </source>
</evidence>
<evidence type="ECO:0000256" key="2">
    <source>
        <dbReference type="ARBA" id="ARBA00010621"/>
    </source>
</evidence>
<evidence type="ECO:0000256" key="1">
    <source>
        <dbReference type="ARBA" id="ARBA00004651"/>
    </source>
</evidence>
<dbReference type="GO" id="GO:0009252">
    <property type="term" value="P:peptidoglycan biosynthetic process"/>
    <property type="evidence" value="ECO:0007669"/>
    <property type="project" value="UniProtKB-KW"/>
</dbReference>
<evidence type="ECO:0000256" key="15">
    <source>
        <dbReference type="ARBA" id="ARBA00032932"/>
    </source>
</evidence>
<keyword evidence="7" id="KW-0378">Hydrolase</keyword>
<dbReference type="Pfam" id="PF02673">
    <property type="entry name" value="BacA"/>
    <property type="match status" value="1"/>
</dbReference>
<evidence type="ECO:0000313" key="18">
    <source>
        <dbReference type="EMBL" id="SFJ31474.1"/>
    </source>
</evidence>
<sequence>MNIMDIIIGFILGSVEGLTEFAPVSSTGHMILVGHLLGFEGTVRATTFEVVVQLGSILAVVVAFWKRILNIVGLRKIETEDQDMGKLSYIHILIGILPFFLLGAVFYNFIKTLFSPQTVVVSLIAGGILMLVAEGFRKPRPTATTLDQITYKQALGMGCFNA</sequence>
<keyword evidence="11 17" id="KW-0472">Membrane</keyword>
<evidence type="ECO:0000256" key="12">
    <source>
        <dbReference type="ARBA" id="ARBA00023251"/>
    </source>
</evidence>
<dbReference type="AlphaFoldDB" id="A0A1I3QB18"/>
<accession>A0A1I3QB18</accession>
<dbReference type="EMBL" id="FORR01000007">
    <property type="protein sequence ID" value="SFJ31474.1"/>
    <property type="molecule type" value="Genomic_DNA"/>
</dbReference>
<evidence type="ECO:0000256" key="10">
    <source>
        <dbReference type="ARBA" id="ARBA00022989"/>
    </source>
</evidence>
<keyword evidence="13" id="KW-0961">Cell wall biogenesis/degradation</keyword>